<keyword evidence="3 9" id="KW-0813">Transport</keyword>
<dbReference type="InterPro" id="IPR011864">
    <property type="entry name" value="Phosphate_PstC"/>
</dbReference>
<evidence type="ECO:0000256" key="4">
    <source>
        <dbReference type="ARBA" id="ARBA00022475"/>
    </source>
</evidence>
<evidence type="ECO:0000256" key="1">
    <source>
        <dbReference type="ARBA" id="ARBA00004651"/>
    </source>
</evidence>
<evidence type="ECO:0000259" key="12">
    <source>
        <dbReference type="PROSITE" id="PS50928"/>
    </source>
</evidence>
<evidence type="ECO:0000256" key="7">
    <source>
        <dbReference type="ARBA" id="ARBA00022989"/>
    </source>
</evidence>
<comment type="caution">
    <text evidence="10">Lacks conserved residue(s) required for the propagation of feature annotation.</text>
</comment>
<dbReference type="InterPro" id="IPR000515">
    <property type="entry name" value="MetI-like"/>
</dbReference>
<dbReference type="SUPFAM" id="SSF161098">
    <property type="entry name" value="MetI-like"/>
    <property type="match status" value="1"/>
</dbReference>
<dbReference type="PANTHER" id="PTHR30425">
    <property type="entry name" value="PHOSPHATE TRANSPORT SYSTEM PERMEASE PROTEIN PST"/>
    <property type="match status" value="1"/>
</dbReference>
<dbReference type="Gene3D" id="1.10.3720.10">
    <property type="entry name" value="MetI-like"/>
    <property type="match status" value="1"/>
</dbReference>
<dbReference type="CDD" id="cd06261">
    <property type="entry name" value="TM_PBP2"/>
    <property type="match status" value="1"/>
</dbReference>
<keyword evidence="4 10" id="KW-1003">Cell membrane</keyword>
<dbReference type="NCBIfam" id="TIGR02138">
    <property type="entry name" value="phosphate_pstC"/>
    <property type="match status" value="1"/>
</dbReference>
<keyword evidence="5 10" id="KW-0592">Phosphate transport</keyword>
<evidence type="ECO:0000256" key="8">
    <source>
        <dbReference type="ARBA" id="ARBA00023136"/>
    </source>
</evidence>
<keyword evidence="7 9" id="KW-1133">Transmembrane helix</keyword>
<comment type="caution">
    <text evidence="13">The sequence shown here is derived from an EMBL/GenBank/DDBJ whole genome shotgun (WGS) entry which is preliminary data.</text>
</comment>
<evidence type="ECO:0000313" key="13">
    <source>
        <dbReference type="EMBL" id="KUG51889.1"/>
    </source>
</evidence>
<comment type="function">
    <text evidence="10">Part of the binding-protein-dependent transport system for phosphate; probably responsible for the translocation of the substrate across the membrane.</text>
</comment>
<feature type="transmembrane region" description="Helical" evidence="9">
    <location>
        <begin position="124"/>
        <end position="148"/>
    </location>
</feature>
<dbReference type="AlphaFoldDB" id="A0A0W8I2A9"/>
<dbReference type="RefSeq" id="WP_058892184.1">
    <property type="nucleotide sequence ID" value="NZ_LQBL01000031.1"/>
</dbReference>
<dbReference type="GO" id="GO:0005315">
    <property type="term" value="F:phosphate transmembrane transporter activity"/>
    <property type="evidence" value="ECO:0007669"/>
    <property type="project" value="InterPro"/>
</dbReference>
<feature type="transmembrane region" description="Helical" evidence="9">
    <location>
        <begin position="34"/>
        <end position="59"/>
    </location>
</feature>
<evidence type="ECO:0000313" key="14">
    <source>
        <dbReference type="Proteomes" id="UP000054837"/>
    </source>
</evidence>
<evidence type="ECO:0000256" key="5">
    <source>
        <dbReference type="ARBA" id="ARBA00022592"/>
    </source>
</evidence>
<dbReference type="PROSITE" id="PS50928">
    <property type="entry name" value="ABC_TM1"/>
    <property type="match status" value="1"/>
</dbReference>
<evidence type="ECO:0000256" key="6">
    <source>
        <dbReference type="ARBA" id="ARBA00022692"/>
    </source>
</evidence>
<dbReference type="STRING" id="767452.AVL62_08085"/>
<reference evidence="13 14" key="1">
    <citation type="submission" date="2015-12" db="EMBL/GenBank/DDBJ databases">
        <title>Serinicoccus chungangenesis strain CD08_5 genome sequencing and assembly.</title>
        <authorList>
            <person name="Chander A.M."/>
            <person name="Kaur G."/>
            <person name="Nair G.R."/>
            <person name="Dhawan D.K."/>
            <person name="Kochhar R.K."/>
            <person name="Mayilraj S."/>
            <person name="Bhadada S.K."/>
        </authorList>
    </citation>
    <scope>NUCLEOTIDE SEQUENCE [LARGE SCALE GENOMIC DNA]</scope>
    <source>
        <strain evidence="13 14">CD08_5</strain>
    </source>
</reference>
<sequence>MSTTQPEPDRGGGVATTEPPTGGGGKVKRRAGDVVFSGTSLFSGVLILLILALVAIFLVWQGMPALTAPAEEISGGNGFWSYVWPMLLGTVVSSIVALVLATPVAVGIALFVSHYAPPRIGRTIGFVIDLLAAVPSVVFGMWGLFVFAPRLVPLLDWLEANLGFLPFFADSSATGRTLMTASVVLAVMILPIITSVSREVFLQTPRLHEEAALALGATQWEMIRTAVLPFGGPGVIGGVMLGLGRALGETMAVAIILSPGVFTWNIIGTGNNTIPAEIALNFPEAAGLRLSELIAAGLVLFLLTLAVNLVARWIVERRAEFSGAN</sequence>
<feature type="transmembrane region" description="Helical" evidence="9">
    <location>
        <begin position="177"/>
        <end position="196"/>
    </location>
</feature>
<evidence type="ECO:0000256" key="9">
    <source>
        <dbReference type="RuleBase" id="RU363032"/>
    </source>
</evidence>
<proteinExistence type="inferred from homology"/>
<feature type="region of interest" description="Disordered" evidence="11">
    <location>
        <begin position="1"/>
        <end position="27"/>
    </location>
</feature>
<keyword evidence="6 9" id="KW-0812">Transmembrane</keyword>
<keyword evidence="8 9" id="KW-0472">Membrane</keyword>
<feature type="transmembrane region" description="Helical" evidence="9">
    <location>
        <begin position="79"/>
        <end position="112"/>
    </location>
</feature>
<dbReference type="GO" id="GO:0005886">
    <property type="term" value="C:plasma membrane"/>
    <property type="evidence" value="ECO:0007669"/>
    <property type="project" value="UniProtKB-SubCell"/>
</dbReference>
<dbReference type="Proteomes" id="UP000054837">
    <property type="component" value="Unassembled WGS sequence"/>
</dbReference>
<feature type="transmembrane region" description="Helical" evidence="9">
    <location>
        <begin position="293"/>
        <end position="315"/>
    </location>
</feature>
<keyword evidence="14" id="KW-1185">Reference proteome</keyword>
<dbReference type="GO" id="GO:0006817">
    <property type="term" value="P:phosphate ion transport"/>
    <property type="evidence" value="ECO:0007669"/>
    <property type="project" value="UniProtKB-KW"/>
</dbReference>
<dbReference type="PANTHER" id="PTHR30425:SF1">
    <property type="entry name" value="PHOSPHATE TRANSPORT SYSTEM PERMEASE PROTEIN PSTC"/>
    <property type="match status" value="1"/>
</dbReference>
<dbReference type="EMBL" id="LQBL01000031">
    <property type="protein sequence ID" value="KUG51889.1"/>
    <property type="molecule type" value="Genomic_DNA"/>
</dbReference>
<evidence type="ECO:0000256" key="10">
    <source>
        <dbReference type="RuleBase" id="RU363054"/>
    </source>
</evidence>
<protein>
    <recommendedName>
        <fullName evidence="10">Phosphate transport system permease protein</fullName>
    </recommendedName>
</protein>
<dbReference type="InterPro" id="IPR035906">
    <property type="entry name" value="MetI-like_sf"/>
</dbReference>
<feature type="domain" description="ABC transmembrane type-1" evidence="12">
    <location>
        <begin position="87"/>
        <end position="311"/>
    </location>
</feature>
<dbReference type="Pfam" id="PF00528">
    <property type="entry name" value="BPD_transp_1"/>
    <property type="match status" value="1"/>
</dbReference>
<evidence type="ECO:0000256" key="3">
    <source>
        <dbReference type="ARBA" id="ARBA00022448"/>
    </source>
</evidence>
<comment type="similarity">
    <text evidence="2 10">Belongs to the binding-protein-dependent transport system permease family. CysTW subfamily.</text>
</comment>
<organism evidence="13 14">
    <name type="scientific">Serinicoccus chungangensis</name>
    <dbReference type="NCBI Taxonomy" id="767452"/>
    <lineage>
        <taxon>Bacteria</taxon>
        <taxon>Bacillati</taxon>
        <taxon>Actinomycetota</taxon>
        <taxon>Actinomycetes</taxon>
        <taxon>Micrococcales</taxon>
        <taxon>Ornithinimicrobiaceae</taxon>
        <taxon>Serinicoccus</taxon>
    </lineage>
</organism>
<dbReference type="InterPro" id="IPR051124">
    <property type="entry name" value="Phosphate_Transport_Permease"/>
</dbReference>
<evidence type="ECO:0000256" key="2">
    <source>
        <dbReference type="ARBA" id="ARBA00007069"/>
    </source>
</evidence>
<accession>A0A0W8I2A9</accession>
<name>A0A0W8I2A9_9MICO</name>
<gene>
    <name evidence="13" type="ORF">AVL62_08085</name>
</gene>
<evidence type="ECO:0000256" key="11">
    <source>
        <dbReference type="SAM" id="MobiDB-lite"/>
    </source>
</evidence>
<comment type="subcellular location">
    <subcellularLocation>
        <location evidence="1 9">Cell membrane</location>
        <topology evidence="1 9">Multi-pass membrane protein</topology>
    </subcellularLocation>
</comment>
<dbReference type="OrthoDB" id="9785113at2"/>